<reference evidence="1 2" key="1">
    <citation type="journal article" date="2013" name="Genome Announc.">
        <title>Draft Genome Sequence of Amycolatopsis decaplanina Strain DSM 44594T.</title>
        <authorList>
            <person name="Kaur N."/>
            <person name="Kumar S."/>
            <person name="Bala M."/>
            <person name="Raghava G.P."/>
            <person name="Mayilraj S."/>
        </authorList>
    </citation>
    <scope>NUCLEOTIDE SEQUENCE [LARGE SCALE GENOMIC DNA]</scope>
    <source>
        <strain evidence="1 2">DSM 44594</strain>
    </source>
</reference>
<evidence type="ECO:0000313" key="1">
    <source>
        <dbReference type="EMBL" id="EME57640.1"/>
    </source>
</evidence>
<dbReference type="Pfam" id="PF04673">
    <property type="entry name" value="Cyclase_polyket"/>
    <property type="match status" value="1"/>
</dbReference>
<dbReference type="EMBL" id="AOHO01000058">
    <property type="protein sequence ID" value="EME57640.1"/>
    <property type="molecule type" value="Genomic_DNA"/>
</dbReference>
<accession>M2Y7S0</accession>
<proteinExistence type="predicted"/>
<dbReference type="Proteomes" id="UP000054226">
    <property type="component" value="Unassembled WGS sequence"/>
</dbReference>
<dbReference type="PATRIC" id="fig|1284240.4.peg.4192"/>
<dbReference type="Gene3D" id="3.30.70.1090">
    <property type="entry name" value="Dimeric alpha+beta barrel"/>
    <property type="match status" value="1"/>
</dbReference>
<protein>
    <recommendedName>
        <fullName evidence="3">Polyketide synthesis cyclase</fullName>
    </recommendedName>
</protein>
<organism evidence="1 2">
    <name type="scientific">Amycolatopsis decaplanina DSM 44594</name>
    <dbReference type="NCBI Taxonomy" id="1284240"/>
    <lineage>
        <taxon>Bacteria</taxon>
        <taxon>Bacillati</taxon>
        <taxon>Actinomycetota</taxon>
        <taxon>Actinomycetes</taxon>
        <taxon>Pseudonocardiales</taxon>
        <taxon>Pseudonocardiaceae</taxon>
        <taxon>Amycolatopsis</taxon>
    </lineage>
</organism>
<name>M2Y7S0_9PSEU</name>
<dbReference type="InterPro" id="IPR038474">
    <property type="entry name" value="Polyketide_synth_cyclase_sf"/>
</dbReference>
<dbReference type="InterPro" id="IPR011008">
    <property type="entry name" value="Dimeric_a/b-barrel"/>
</dbReference>
<dbReference type="AlphaFoldDB" id="M2Y7S0"/>
<gene>
    <name evidence="1" type="ORF">H074_20657</name>
</gene>
<dbReference type="SUPFAM" id="SSF54909">
    <property type="entry name" value="Dimeric alpha+beta barrel"/>
    <property type="match status" value="1"/>
</dbReference>
<keyword evidence="2" id="KW-1185">Reference proteome</keyword>
<dbReference type="GO" id="GO:0030639">
    <property type="term" value="P:polyketide biosynthetic process"/>
    <property type="evidence" value="ECO:0007669"/>
    <property type="project" value="InterPro"/>
</dbReference>
<evidence type="ECO:0008006" key="3">
    <source>
        <dbReference type="Google" id="ProtNLM"/>
    </source>
</evidence>
<comment type="caution">
    <text evidence="1">The sequence shown here is derived from an EMBL/GenBank/DDBJ whole genome shotgun (WGS) entry which is preliminary data.</text>
</comment>
<sequence length="105" mass="12313">MVLRMEKRNAAEIARVFGEHDQTDFPREIGVTRRTLFRFHDLYLHLIESESDIVESLRAAEGNPIFQDVNERVSRLLTPYSPEWRELRDSRAEVFYSWAASVKSG</sequence>
<dbReference type="InterPro" id="IPR006765">
    <property type="entry name" value="Polyketide_synth_cyclase"/>
</dbReference>
<evidence type="ECO:0000313" key="2">
    <source>
        <dbReference type="Proteomes" id="UP000054226"/>
    </source>
</evidence>